<feature type="chain" id="PRO_5045273330" description="Ester cyclase" evidence="2">
    <location>
        <begin position="42"/>
        <end position="212"/>
    </location>
</feature>
<organism evidence="3 4">
    <name type="scientific">Streptomyces javensis</name>
    <dbReference type="NCBI Taxonomy" id="114698"/>
    <lineage>
        <taxon>Bacteria</taxon>
        <taxon>Bacillati</taxon>
        <taxon>Actinomycetota</taxon>
        <taxon>Actinomycetes</taxon>
        <taxon>Kitasatosporales</taxon>
        <taxon>Streptomycetaceae</taxon>
        <taxon>Streptomyces</taxon>
        <taxon>Streptomyces violaceusniger group</taxon>
    </lineage>
</organism>
<dbReference type="Gene3D" id="3.10.450.50">
    <property type="match status" value="1"/>
</dbReference>
<name>A0ABN1WDD1_9ACTN</name>
<evidence type="ECO:0000256" key="1">
    <source>
        <dbReference type="SAM" id="MobiDB-lite"/>
    </source>
</evidence>
<protein>
    <recommendedName>
        <fullName evidence="5">Ester cyclase</fullName>
    </recommendedName>
</protein>
<evidence type="ECO:0000313" key="3">
    <source>
        <dbReference type="EMBL" id="GAA1246575.1"/>
    </source>
</evidence>
<dbReference type="InterPro" id="IPR009959">
    <property type="entry name" value="Cyclase_SnoaL-like"/>
</dbReference>
<dbReference type="EMBL" id="BAAAIH010000001">
    <property type="protein sequence ID" value="GAA1246575.1"/>
    <property type="molecule type" value="Genomic_DNA"/>
</dbReference>
<sequence length="212" mass="23270">MSTRTRTAPTPRLRRPRRSGILLGSALLVFTAAANVATATAQPDATSSTTTTTTVGRQEPYGWVPKGGLSHQARSVLAHSAVARTALELYRPFESGDAHVYDRVLADDYVDVPLAPGQSPGREGMKRHVLDDIVATFPDLRVRIDAIYVSGSTVTFRETFTGTQTRPFLGVPATHRSISYRATDVHQLAHGHIVRTDHLEDFYGAYRQMTRP</sequence>
<dbReference type="PANTHER" id="PTHR38436:SF1">
    <property type="entry name" value="ESTER CYCLASE"/>
    <property type="match status" value="1"/>
</dbReference>
<accession>A0ABN1WDD1</accession>
<proteinExistence type="predicted"/>
<reference evidence="3 4" key="1">
    <citation type="journal article" date="2019" name="Int. J. Syst. Evol. Microbiol.">
        <title>The Global Catalogue of Microorganisms (GCM) 10K type strain sequencing project: providing services to taxonomists for standard genome sequencing and annotation.</title>
        <authorList>
            <consortium name="The Broad Institute Genomics Platform"/>
            <consortium name="The Broad Institute Genome Sequencing Center for Infectious Disease"/>
            <person name="Wu L."/>
            <person name="Ma J."/>
        </authorList>
    </citation>
    <scope>NUCLEOTIDE SEQUENCE [LARGE SCALE GENOMIC DNA]</scope>
    <source>
        <strain evidence="3 4">JCM 11448</strain>
    </source>
</reference>
<feature type="compositionally biased region" description="Low complexity" evidence="1">
    <location>
        <begin position="39"/>
        <end position="54"/>
    </location>
</feature>
<dbReference type="InterPro" id="IPR032710">
    <property type="entry name" value="NTF2-like_dom_sf"/>
</dbReference>
<keyword evidence="4" id="KW-1185">Reference proteome</keyword>
<keyword evidence="2" id="KW-0732">Signal</keyword>
<dbReference type="PANTHER" id="PTHR38436">
    <property type="entry name" value="POLYKETIDE CYCLASE SNOAL-LIKE DOMAIN"/>
    <property type="match status" value="1"/>
</dbReference>
<comment type="caution">
    <text evidence="3">The sequence shown here is derived from an EMBL/GenBank/DDBJ whole genome shotgun (WGS) entry which is preliminary data.</text>
</comment>
<gene>
    <name evidence="3" type="ORF">GCM10009579_00100</name>
</gene>
<feature type="region of interest" description="Disordered" evidence="1">
    <location>
        <begin position="39"/>
        <end position="63"/>
    </location>
</feature>
<evidence type="ECO:0000256" key="2">
    <source>
        <dbReference type="SAM" id="SignalP"/>
    </source>
</evidence>
<dbReference type="SUPFAM" id="SSF54427">
    <property type="entry name" value="NTF2-like"/>
    <property type="match status" value="1"/>
</dbReference>
<evidence type="ECO:0000313" key="4">
    <source>
        <dbReference type="Proteomes" id="UP001500282"/>
    </source>
</evidence>
<evidence type="ECO:0008006" key="5">
    <source>
        <dbReference type="Google" id="ProtNLM"/>
    </source>
</evidence>
<dbReference type="Pfam" id="PF07366">
    <property type="entry name" value="SnoaL"/>
    <property type="match status" value="1"/>
</dbReference>
<dbReference type="Proteomes" id="UP001500282">
    <property type="component" value="Unassembled WGS sequence"/>
</dbReference>
<feature type="signal peptide" evidence="2">
    <location>
        <begin position="1"/>
        <end position="41"/>
    </location>
</feature>